<evidence type="ECO:0000256" key="9">
    <source>
        <dbReference type="ARBA" id="ARBA00022781"/>
    </source>
</evidence>
<keyword evidence="3" id="KW-0813">Transport</keyword>
<sequence length="298" mass="32311">MTILIGLILVAGLVFGGFTMSGGKMEVLIHAVPFEGMMIGGAAVGSFIIANSLGQIKRTGKAFLKVFKGNKWKAKDYNDILSLMFELSRLYRTKGILALDSHVETPKESEIFQRYPRLLNDHFAVELITDSFRMLAMQFDDPYQTEDVINRKLKKHHHEALAPAHSIQTVADALPAIGIIVAVLGVIKTMGAINESPAVLGAMIGGALVGTFLGVFLAYCFVAPISGRLKQIEDEDASLYHVIRDIFVAMVAGHPPNICIEIGRGSIPTAMQPDFYAVEQAQKELTAAQQSAQPAQAA</sequence>
<keyword evidence="16" id="KW-0966">Cell projection</keyword>
<feature type="transmembrane region" description="Helical" evidence="13">
    <location>
        <begin position="32"/>
        <end position="53"/>
    </location>
</feature>
<keyword evidence="5" id="KW-0145">Chemotaxis</keyword>
<evidence type="ECO:0000313" key="19">
    <source>
        <dbReference type="Proteomes" id="UP000634647"/>
    </source>
</evidence>
<evidence type="ECO:0000256" key="1">
    <source>
        <dbReference type="ARBA" id="ARBA00004429"/>
    </source>
</evidence>
<gene>
    <name evidence="16" type="primary">motA</name>
    <name evidence="16" type="ORF">GCM10008024_05690</name>
    <name evidence="17" type="ORF">SAMN05444006_102306</name>
</gene>
<reference evidence="17 18" key="2">
    <citation type="submission" date="2016-10" db="EMBL/GenBank/DDBJ databases">
        <authorList>
            <person name="Varghese N."/>
            <person name="Submissions S."/>
        </authorList>
    </citation>
    <scope>NUCLEOTIDE SEQUENCE [LARGE SCALE GENOMIC DNA]</scope>
    <source>
        <strain evidence="17 18">DSM 24802</strain>
    </source>
</reference>
<evidence type="ECO:0000259" key="14">
    <source>
        <dbReference type="Pfam" id="PF01618"/>
    </source>
</evidence>
<evidence type="ECO:0000256" key="10">
    <source>
        <dbReference type="ARBA" id="ARBA00022989"/>
    </source>
</evidence>
<dbReference type="PANTHER" id="PTHR30433:SF4">
    <property type="entry name" value="MOTILITY PROTEIN A"/>
    <property type="match status" value="1"/>
</dbReference>
<dbReference type="RefSeq" id="WP_035841789.1">
    <property type="nucleotide sequence ID" value="NZ_BNAB01000002.1"/>
</dbReference>
<evidence type="ECO:0000256" key="3">
    <source>
        <dbReference type="ARBA" id="ARBA00022448"/>
    </source>
</evidence>
<evidence type="ECO:0000256" key="2">
    <source>
        <dbReference type="ARBA" id="ARBA00008038"/>
    </source>
</evidence>
<accession>A0AAN4ZYI0</accession>
<keyword evidence="8" id="KW-0283">Flagellar rotation</keyword>
<feature type="domain" description="Motility protein A N-terminal" evidence="15">
    <location>
        <begin position="4"/>
        <end position="95"/>
    </location>
</feature>
<evidence type="ECO:0000313" key="16">
    <source>
        <dbReference type="EMBL" id="GHD99212.1"/>
    </source>
</evidence>
<evidence type="ECO:0000256" key="11">
    <source>
        <dbReference type="ARBA" id="ARBA00023065"/>
    </source>
</evidence>
<dbReference type="Proteomes" id="UP000634647">
    <property type="component" value="Unassembled WGS sequence"/>
</dbReference>
<dbReference type="Pfam" id="PF20560">
    <property type="entry name" value="MotA_N"/>
    <property type="match status" value="1"/>
</dbReference>
<evidence type="ECO:0000256" key="12">
    <source>
        <dbReference type="ARBA" id="ARBA00023136"/>
    </source>
</evidence>
<comment type="caution">
    <text evidence="16">The sequence shown here is derived from an EMBL/GenBank/DDBJ whole genome shotgun (WGS) entry which is preliminary data.</text>
</comment>
<feature type="domain" description="MotA/TolQ/ExbB proton channel" evidence="14">
    <location>
        <begin position="137"/>
        <end position="232"/>
    </location>
</feature>
<keyword evidence="4" id="KW-1003">Cell membrane</keyword>
<keyword evidence="12 13" id="KW-0472">Membrane</keyword>
<evidence type="ECO:0000313" key="17">
    <source>
        <dbReference type="EMBL" id="SDW31256.1"/>
    </source>
</evidence>
<dbReference type="InterPro" id="IPR046786">
    <property type="entry name" value="MotA_N"/>
</dbReference>
<dbReference type="PANTHER" id="PTHR30433">
    <property type="entry name" value="CHEMOTAXIS PROTEIN MOTA"/>
    <property type="match status" value="1"/>
</dbReference>
<dbReference type="GO" id="GO:0006935">
    <property type="term" value="P:chemotaxis"/>
    <property type="evidence" value="ECO:0007669"/>
    <property type="project" value="UniProtKB-KW"/>
</dbReference>
<dbReference type="Pfam" id="PF01618">
    <property type="entry name" value="MotA_ExbB"/>
    <property type="match status" value="1"/>
</dbReference>
<evidence type="ECO:0000256" key="8">
    <source>
        <dbReference type="ARBA" id="ARBA00022779"/>
    </source>
</evidence>
<comment type="similarity">
    <text evidence="2">Belongs to the MotA family.</text>
</comment>
<dbReference type="InterPro" id="IPR000540">
    <property type="entry name" value="Flag_MotA_CS"/>
</dbReference>
<evidence type="ECO:0000256" key="4">
    <source>
        <dbReference type="ARBA" id="ARBA00022475"/>
    </source>
</evidence>
<keyword evidence="16" id="KW-0282">Flagellum</keyword>
<keyword evidence="7 13" id="KW-0812">Transmembrane</keyword>
<dbReference type="InterPro" id="IPR047055">
    <property type="entry name" value="MotA-like"/>
</dbReference>
<evidence type="ECO:0000313" key="18">
    <source>
        <dbReference type="Proteomes" id="UP000199541"/>
    </source>
</evidence>
<dbReference type="EMBL" id="FNOB01000002">
    <property type="protein sequence ID" value="SDW31256.1"/>
    <property type="molecule type" value="Genomic_DNA"/>
</dbReference>
<dbReference type="AlphaFoldDB" id="A0AAN4ZYI0"/>
<comment type="subcellular location">
    <subcellularLocation>
        <location evidence="1">Cell inner membrane</location>
        <topology evidence="1">Multi-pass membrane protein</topology>
    </subcellularLocation>
</comment>
<name>A0AAN4ZYI0_9RHOB</name>
<dbReference type="GO" id="GO:0071978">
    <property type="term" value="P:bacterial-type flagellum-dependent swarming motility"/>
    <property type="evidence" value="ECO:0007669"/>
    <property type="project" value="InterPro"/>
</dbReference>
<reference evidence="16" key="3">
    <citation type="submission" date="2023-06" db="EMBL/GenBank/DDBJ databases">
        <authorList>
            <person name="Sun Q."/>
            <person name="Zhou Y."/>
        </authorList>
    </citation>
    <scope>NUCLEOTIDE SEQUENCE</scope>
    <source>
        <strain evidence="16">CGMCC 1.10859</strain>
    </source>
</reference>
<proteinExistence type="inferred from homology"/>
<keyword evidence="11" id="KW-0406">Ion transport</keyword>
<keyword evidence="18" id="KW-1185">Reference proteome</keyword>
<dbReference type="EMBL" id="BNAB01000002">
    <property type="protein sequence ID" value="GHD99212.1"/>
    <property type="molecule type" value="Genomic_DNA"/>
</dbReference>
<dbReference type="GO" id="GO:0005886">
    <property type="term" value="C:plasma membrane"/>
    <property type="evidence" value="ECO:0007669"/>
    <property type="project" value="UniProtKB-SubCell"/>
</dbReference>
<evidence type="ECO:0000256" key="6">
    <source>
        <dbReference type="ARBA" id="ARBA00022519"/>
    </source>
</evidence>
<dbReference type="GO" id="GO:1902600">
    <property type="term" value="P:proton transmembrane transport"/>
    <property type="evidence" value="ECO:0007669"/>
    <property type="project" value="UniProtKB-KW"/>
</dbReference>
<keyword evidence="6" id="KW-0997">Cell inner membrane</keyword>
<dbReference type="NCBIfam" id="TIGR03818">
    <property type="entry name" value="MotA1"/>
    <property type="match status" value="1"/>
</dbReference>
<reference evidence="16" key="1">
    <citation type="journal article" date="2014" name="Int. J. Syst. Evol. Microbiol.">
        <title>Complete genome sequence of Corynebacterium casei LMG S-19264T (=DSM 44701T), isolated from a smear-ripened cheese.</title>
        <authorList>
            <consortium name="US DOE Joint Genome Institute (JGI-PGF)"/>
            <person name="Walter F."/>
            <person name="Albersmeier A."/>
            <person name="Kalinowski J."/>
            <person name="Ruckert C."/>
        </authorList>
    </citation>
    <scope>NUCLEOTIDE SEQUENCE</scope>
    <source>
        <strain evidence="16">CGMCC 1.10859</strain>
    </source>
</reference>
<feature type="transmembrane region" description="Helical" evidence="13">
    <location>
        <begin position="173"/>
        <end position="193"/>
    </location>
</feature>
<dbReference type="Proteomes" id="UP000199541">
    <property type="component" value="Unassembled WGS sequence"/>
</dbReference>
<evidence type="ECO:0000256" key="5">
    <source>
        <dbReference type="ARBA" id="ARBA00022500"/>
    </source>
</evidence>
<evidence type="ECO:0000256" key="7">
    <source>
        <dbReference type="ARBA" id="ARBA00022692"/>
    </source>
</evidence>
<dbReference type="InterPro" id="IPR002898">
    <property type="entry name" value="MotA_ExbB_proton_chnl"/>
</dbReference>
<dbReference type="PROSITE" id="PS01307">
    <property type="entry name" value="MOTA"/>
    <property type="match status" value="1"/>
</dbReference>
<keyword evidence="9" id="KW-0375">Hydrogen ion transport</keyword>
<evidence type="ECO:0000259" key="15">
    <source>
        <dbReference type="Pfam" id="PF20560"/>
    </source>
</evidence>
<feature type="transmembrane region" description="Helical" evidence="13">
    <location>
        <begin position="199"/>
        <end position="222"/>
    </location>
</feature>
<keyword evidence="10 13" id="KW-1133">Transmembrane helix</keyword>
<protein>
    <submittedName>
        <fullName evidence="17">Chemotaxis protein MotA</fullName>
    </submittedName>
    <submittedName>
        <fullName evidence="16">Flagellar motor protein MotA</fullName>
    </submittedName>
</protein>
<evidence type="ECO:0000256" key="13">
    <source>
        <dbReference type="SAM" id="Phobius"/>
    </source>
</evidence>
<keyword evidence="16" id="KW-0969">Cilium</keyword>
<organism evidence="16 19">
    <name type="scientific">Allgaiera indica</name>
    <dbReference type="NCBI Taxonomy" id="765699"/>
    <lineage>
        <taxon>Bacteria</taxon>
        <taxon>Pseudomonadati</taxon>
        <taxon>Pseudomonadota</taxon>
        <taxon>Alphaproteobacteria</taxon>
        <taxon>Rhodobacterales</taxon>
        <taxon>Paracoccaceae</taxon>
        <taxon>Allgaiera</taxon>
    </lineage>
</organism>
<dbReference type="InterPro" id="IPR022522">
    <property type="entry name" value="Flagellar_motor_stator_MotA"/>
</dbReference>